<dbReference type="AlphaFoldDB" id="A0A0U5F137"/>
<dbReference type="EMBL" id="LN609302">
    <property type="protein sequence ID" value="CEF54588.1"/>
    <property type="molecule type" value="Genomic_DNA"/>
</dbReference>
<proteinExistence type="predicted"/>
<dbReference type="PANTHER" id="PTHR40661:SF3">
    <property type="entry name" value="FELS-1 PROPHAGE TRANSCRIPTIONAL REGULATOR"/>
    <property type="match status" value="1"/>
</dbReference>
<dbReference type="CDD" id="cd00093">
    <property type="entry name" value="HTH_XRE"/>
    <property type="match status" value="1"/>
</dbReference>
<dbReference type="SMART" id="SM00530">
    <property type="entry name" value="HTH_XRE"/>
    <property type="match status" value="1"/>
</dbReference>
<evidence type="ECO:0000259" key="4">
    <source>
        <dbReference type="PROSITE" id="PS50943"/>
    </source>
</evidence>
<dbReference type="Pfam" id="PF00717">
    <property type="entry name" value="Peptidase_S24"/>
    <property type="match status" value="1"/>
</dbReference>
<sequence length="231" mass="25483">MCDHSHMERHPTADEIERRMALLSTNPKKLARSAGVGETYVRDLLTGRSRNPTIDKLQKIAGALGCTVDDLERSFAEGAPESDLPSVVQSAPEGYAAVAFLSSRAGMGGGQMVDSSIYGEPKYFEESFIKHDLRASPADLIVVQVEGQSMEPMLQNGDTVIVDRRKNSVIEPGIFVLFDGDGVVCKWVERVHGAEEPTIRIKSENPRFSDYEVLAESCQIVGRVVWFARRL</sequence>
<evidence type="ECO:0000313" key="6">
    <source>
        <dbReference type="Proteomes" id="UP000068250"/>
    </source>
</evidence>
<evidence type="ECO:0000313" key="5">
    <source>
        <dbReference type="EMBL" id="CEF54588.1"/>
    </source>
</evidence>
<evidence type="ECO:0000256" key="1">
    <source>
        <dbReference type="ARBA" id="ARBA00023015"/>
    </source>
</evidence>
<keyword evidence="2" id="KW-0238">DNA-binding</keyword>
<dbReference type="CDD" id="cd06529">
    <property type="entry name" value="S24_LexA-like"/>
    <property type="match status" value="1"/>
</dbReference>
<keyword evidence="3" id="KW-0804">Transcription</keyword>
<dbReference type="InterPro" id="IPR015927">
    <property type="entry name" value="Peptidase_S24_S26A/B/C"/>
</dbReference>
<name>A0A0U5F137_9PROT</name>
<dbReference type="Gene3D" id="1.10.260.40">
    <property type="entry name" value="lambda repressor-like DNA-binding domains"/>
    <property type="match status" value="1"/>
</dbReference>
<dbReference type="PATRIC" id="fig|431306.5.peg.848"/>
<evidence type="ECO:0000256" key="3">
    <source>
        <dbReference type="ARBA" id="ARBA00023163"/>
    </source>
</evidence>
<accession>A0A0U5F137</accession>
<feature type="domain" description="HTH cro/C1-type" evidence="4">
    <location>
        <begin position="28"/>
        <end position="71"/>
    </location>
</feature>
<dbReference type="Gene3D" id="2.10.109.10">
    <property type="entry name" value="Umud Fragment, subunit A"/>
    <property type="match status" value="1"/>
</dbReference>
<dbReference type="PANTHER" id="PTHR40661">
    <property type="match status" value="1"/>
</dbReference>
<evidence type="ECO:0000256" key="2">
    <source>
        <dbReference type="ARBA" id="ARBA00023125"/>
    </source>
</evidence>
<dbReference type="Pfam" id="PF01381">
    <property type="entry name" value="HTH_3"/>
    <property type="match status" value="1"/>
</dbReference>
<protein>
    <recommendedName>
        <fullName evidence="4">HTH cro/C1-type domain-containing protein</fullName>
    </recommendedName>
</protein>
<dbReference type="InterPro" id="IPR010982">
    <property type="entry name" value="Lambda_DNA-bd_dom_sf"/>
</dbReference>
<dbReference type="InterPro" id="IPR039418">
    <property type="entry name" value="LexA-like"/>
</dbReference>
<keyword evidence="1" id="KW-0805">Transcription regulation</keyword>
<dbReference type="InterPro" id="IPR001387">
    <property type="entry name" value="Cro/C1-type_HTH"/>
</dbReference>
<dbReference type="InterPro" id="IPR036286">
    <property type="entry name" value="LexA/Signal_pep-like_sf"/>
</dbReference>
<dbReference type="PROSITE" id="PS50943">
    <property type="entry name" value="HTH_CROC1"/>
    <property type="match status" value="1"/>
</dbReference>
<reference evidence="6" key="1">
    <citation type="submission" date="2014-09" db="EMBL/GenBank/DDBJ databases">
        <authorList>
            <person name="Illeghems K.G."/>
        </authorList>
    </citation>
    <scope>NUCLEOTIDE SEQUENCE [LARGE SCALE GENOMIC DNA]</scope>
    <source>
        <strain evidence="6">LMG 23848T</strain>
    </source>
</reference>
<gene>
    <name evidence="5" type="ORF">AGA_863</name>
</gene>
<organism evidence="5 6">
    <name type="scientific">Acetobacter ghanensis</name>
    <dbReference type="NCBI Taxonomy" id="431306"/>
    <lineage>
        <taxon>Bacteria</taxon>
        <taxon>Pseudomonadati</taxon>
        <taxon>Pseudomonadota</taxon>
        <taxon>Alphaproteobacteria</taxon>
        <taxon>Acetobacterales</taxon>
        <taxon>Acetobacteraceae</taxon>
        <taxon>Acetobacter</taxon>
    </lineage>
</organism>
<dbReference type="SUPFAM" id="SSF47413">
    <property type="entry name" value="lambda repressor-like DNA-binding domains"/>
    <property type="match status" value="1"/>
</dbReference>
<dbReference type="SUPFAM" id="SSF51306">
    <property type="entry name" value="LexA/Signal peptidase"/>
    <property type="match status" value="1"/>
</dbReference>
<dbReference type="Proteomes" id="UP000068250">
    <property type="component" value="Chromosome I"/>
</dbReference>
<dbReference type="GO" id="GO:0003677">
    <property type="term" value="F:DNA binding"/>
    <property type="evidence" value="ECO:0007669"/>
    <property type="project" value="UniProtKB-KW"/>
</dbReference>